<evidence type="ECO:0000256" key="2">
    <source>
        <dbReference type="ARBA" id="ARBA00022679"/>
    </source>
</evidence>
<reference evidence="5" key="1">
    <citation type="journal article" date="2015" name="Nature">
        <title>Complex archaea that bridge the gap between prokaryotes and eukaryotes.</title>
        <authorList>
            <person name="Spang A."/>
            <person name="Saw J.H."/>
            <person name="Jorgensen S.L."/>
            <person name="Zaremba-Niedzwiedzka K."/>
            <person name="Martijn J."/>
            <person name="Lind A.E."/>
            <person name="van Eijk R."/>
            <person name="Schleper C."/>
            <person name="Guy L."/>
            <person name="Ettema T.J."/>
        </authorList>
    </citation>
    <scope>NUCLEOTIDE SEQUENCE</scope>
</reference>
<feature type="domain" description="Cytidyltransferase-like" evidence="4">
    <location>
        <begin position="5"/>
        <end position="133"/>
    </location>
</feature>
<proteinExistence type="inferred from homology"/>
<dbReference type="GO" id="GO:0009435">
    <property type="term" value="P:NAD+ biosynthetic process"/>
    <property type="evidence" value="ECO:0007669"/>
    <property type="project" value="InterPro"/>
</dbReference>
<dbReference type="GO" id="GO:0005737">
    <property type="term" value="C:cytoplasm"/>
    <property type="evidence" value="ECO:0007669"/>
    <property type="project" value="InterPro"/>
</dbReference>
<name>A0A0F9LRI6_9ZZZZ</name>
<dbReference type="NCBIfam" id="TIGR00125">
    <property type="entry name" value="cyt_tran_rel"/>
    <property type="match status" value="1"/>
</dbReference>
<dbReference type="GO" id="GO:0000309">
    <property type="term" value="F:nicotinamide-nucleotide adenylyltransferase activity"/>
    <property type="evidence" value="ECO:0007669"/>
    <property type="project" value="InterPro"/>
</dbReference>
<dbReference type="EMBL" id="LAZR01010430">
    <property type="protein sequence ID" value="KKM66980.1"/>
    <property type="molecule type" value="Genomic_DNA"/>
</dbReference>
<dbReference type="SUPFAM" id="SSF52374">
    <property type="entry name" value="Nucleotidylyl transferase"/>
    <property type="match status" value="1"/>
</dbReference>
<dbReference type="NCBIfam" id="NF002243">
    <property type="entry name" value="PRK01153.1"/>
    <property type="match status" value="1"/>
</dbReference>
<keyword evidence="2" id="KW-0808">Transferase</keyword>
<evidence type="ECO:0000259" key="4">
    <source>
        <dbReference type="Pfam" id="PF01467"/>
    </source>
</evidence>
<dbReference type="NCBIfam" id="TIGR01527">
    <property type="entry name" value="arch_NMN_Atrans"/>
    <property type="match status" value="1"/>
</dbReference>
<dbReference type="Pfam" id="PF01467">
    <property type="entry name" value="CTP_transf_like"/>
    <property type="match status" value="1"/>
</dbReference>
<dbReference type="AlphaFoldDB" id="A0A0F9LRI6"/>
<evidence type="ECO:0000256" key="1">
    <source>
        <dbReference type="ARBA" id="ARBA00010124"/>
    </source>
</evidence>
<organism evidence="5">
    <name type="scientific">marine sediment metagenome</name>
    <dbReference type="NCBI Taxonomy" id="412755"/>
    <lineage>
        <taxon>unclassified sequences</taxon>
        <taxon>metagenomes</taxon>
        <taxon>ecological metagenomes</taxon>
    </lineage>
</organism>
<dbReference type="HAMAP" id="MF_00243">
    <property type="entry name" value="NMN_adenylyltr"/>
    <property type="match status" value="1"/>
</dbReference>
<gene>
    <name evidence="5" type="ORF">LCGC14_1475810</name>
</gene>
<comment type="caution">
    <text evidence="5">The sequence shown here is derived from an EMBL/GenBank/DDBJ whole genome shotgun (WGS) entry which is preliminary data.</text>
</comment>
<comment type="similarity">
    <text evidence="1">Belongs to the archaeal NMN adenylyltransferase family.</text>
</comment>
<dbReference type="Gene3D" id="3.40.50.620">
    <property type="entry name" value="HUPs"/>
    <property type="match status" value="1"/>
</dbReference>
<evidence type="ECO:0000313" key="5">
    <source>
        <dbReference type="EMBL" id="KKM66980.1"/>
    </source>
</evidence>
<sequence>MRALMMGRFQPFHLGHLDLVKQILTEYDDIIIAITSSQFNYLDKDPFTAGERIEMIHNSLKDDDVDMSNCFIIPIENQFNIATWAAYLKSILPKFDKVYSGNEYVKMLLADAGIDVVKPKFLDREKFNATSIRKLIVEDKDWQSLVPKAVSNVINKINGVNRLKIISKSDTKPTEH</sequence>
<dbReference type="InterPro" id="IPR014729">
    <property type="entry name" value="Rossmann-like_a/b/a_fold"/>
</dbReference>
<dbReference type="PANTHER" id="PTHR21342">
    <property type="entry name" value="PHOSPHOPANTETHEINE ADENYLYLTRANSFERASE"/>
    <property type="match status" value="1"/>
</dbReference>
<keyword evidence="3" id="KW-0548">Nucleotidyltransferase</keyword>
<dbReference type="InterPro" id="IPR004821">
    <property type="entry name" value="Cyt_trans-like"/>
</dbReference>
<dbReference type="PANTHER" id="PTHR21342:SF0">
    <property type="entry name" value="BIFUNCTIONAL NMN ADENYLYLTRANSFERASE_NUDIX HYDROLASE"/>
    <property type="match status" value="1"/>
</dbReference>
<dbReference type="InterPro" id="IPR006418">
    <property type="entry name" value="NMN_Atrans_arc"/>
</dbReference>
<evidence type="ECO:0000256" key="3">
    <source>
        <dbReference type="ARBA" id="ARBA00022695"/>
    </source>
</evidence>
<accession>A0A0F9LRI6</accession>
<protein>
    <recommendedName>
        <fullName evidence="4">Cytidyltransferase-like domain-containing protein</fullName>
    </recommendedName>
</protein>